<dbReference type="EMBL" id="FNZQ01000006">
    <property type="protein sequence ID" value="SEL53197.1"/>
    <property type="molecule type" value="Genomic_DNA"/>
</dbReference>
<name>A0A1H7R0U8_9RHOB</name>
<keyword evidence="2" id="KW-0472">Membrane</keyword>
<feature type="compositionally biased region" description="Acidic residues" evidence="1">
    <location>
        <begin position="74"/>
        <end position="83"/>
    </location>
</feature>
<feature type="compositionally biased region" description="Acidic residues" evidence="1">
    <location>
        <begin position="206"/>
        <end position="215"/>
    </location>
</feature>
<evidence type="ECO:0000313" key="4">
    <source>
        <dbReference type="EMBL" id="SEL53197.1"/>
    </source>
</evidence>
<dbReference type="STRING" id="188906.SAMN04488526_2878"/>
<sequence>MRITCPNCNAQYEVGDDMIPSEGRDVQCSNCGTTWFQEGRARAATAVEARAVRRPGRKEPKVDEIAQDAAPEAPGDDTPDDQTEVAPVFPSRHRRPTIDDETLDVLRKEREREDSLRTDTRASAPVASDEPTAEPDPREQAAAERARMAAAATLARARDAEVALSLEDDFDDENSDDENDPDPAPPPPEDDDVSNAIAATLRDASATEDEAEDETPFPVARSGAVPSEARSARRELLPDIEEINSSLRPDERAAEAEAEANGRVDDSPAEIRRSSGFRIGFLVIAACIAIAVGVYVFAGPIAEMVPQAGAALARYVAWVDAQRIALAAAAEALTARITPES</sequence>
<dbReference type="NCBIfam" id="TIGR02098">
    <property type="entry name" value="MJ0042_CXXC"/>
    <property type="match status" value="1"/>
</dbReference>
<evidence type="ECO:0000256" key="2">
    <source>
        <dbReference type="SAM" id="Phobius"/>
    </source>
</evidence>
<feature type="compositionally biased region" description="Basic and acidic residues" evidence="1">
    <location>
        <begin position="135"/>
        <end position="147"/>
    </location>
</feature>
<evidence type="ECO:0000256" key="1">
    <source>
        <dbReference type="SAM" id="MobiDB-lite"/>
    </source>
</evidence>
<dbReference type="Proteomes" id="UP000199283">
    <property type="component" value="Unassembled WGS sequence"/>
</dbReference>
<feature type="compositionally biased region" description="Acidic residues" evidence="1">
    <location>
        <begin position="166"/>
        <end position="181"/>
    </location>
</feature>
<organism evidence="4 5">
    <name type="scientific">Jannaschia helgolandensis</name>
    <dbReference type="NCBI Taxonomy" id="188906"/>
    <lineage>
        <taxon>Bacteria</taxon>
        <taxon>Pseudomonadati</taxon>
        <taxon>Pseudomonadota</taxon>
        <taxon>Alphaproteobacteria</taxon>
        <taxon>Rhodobacterales</taxon>
        <taxon>Roseobacteraceae</taxon>
        <taxon>Jannaschia</taxon>
    </lineage>
</organism>
<feature type="domain" description="Zinc finger/thioredoxin putative" evidence="3">
    <location>
        <begin position="1"/>
        <end position="36"/>
    </location>
</feature>
<dbReference type="AlphaFoldDB" id="A0A1H7R0U8"/>
<dbReference type="InterPro" id="IPR011723">
    <property type="entry name" value="Znf/thioredoxin_put"/>
</dbReference>
<keyword evidence="2" id="KW-0812">Transmembrane</keyword>
<feature type="compositionally biased region" description="Basic and acidic residues" evidence="1">
    <location>
        <begin position="104"/>
        <end position="120"/>
    </location>
</feature>
<gene>
    <name evidence="4" type="ORF">SAMN04488526_2878</name>
</gene>
<dbReference type="RefSeq" id="WP_175495900.1">
    <property type="nucleotide sequence ID" value="NZ_FNZQ01000006.1"/>
</dbReference>
<proteinExistence type="predicted"/>
<evidence type="ECO:0000313" key="5">
    <source>
        <dbReference type="Proteomes" id="UP000199283"/>
    </source>
</evidence>
<feature type="region of interest" description="Disordered" evidence="1">
    <location>
        <begin position="47"/>
        <end position="268"/>
    </location>
</feature>
<protein>
    <submittedName>
        <fullName evidence="4">MJ0042 family finger-like domain-containing protein</fullName>
    </submittedName>
</protein>
<reference evidence="4 5" key="1">
    <citation type="submission" date="2016-10" db="EMBL/GenBank/DDBJ databases">
        <authorList>
            <person name="de Groot N.N."/>
        </authorList>
    </citation>
    <scope>NUCLEOTIDE SEQUENCE [LARGE SCALE GENOMIC DNA]</scope>
    <source>
        <strain evidence="4 5">DSM 14858</strain>
    </source>
</reference>
<accession>A0A1H7R0U8</accession>
<keyword evidence="5" id="KW-1185">Reference proteome</keyword>
<dbReference type="Pfam" id="PF13717">
    <property type="entry name" value="Zn_ribbon_4"/>
    <property type="match status" value="1"/>
</dbReference>
<keyword evidence="2" id="KW-1133">Transmembrane helix</keyword>
<feature type="transmembrane region" description="Helical" evidence="2">
    <location>
        <begin position="279"/>
        <end position="298"/>
    </location>
</feature>
<feature type="compositionally biased region" description="Basic and acidic residues" evidence="1">
    <location>
        <begin position="248"/>
        <end position="268"/>
    </location>
</feature>
<evidence type="ECO:0000259" key="3">
    <source>
        <dbReference type="Pfam" id="PF13717"/>
    </source>
</evidence>